<dbReference type="Proteomes" id="UP000314294">
    <property type="component" value="Unassembled WGS sequence"/>
</dbReference>
<protein>
    <submittedName>
        <fullName evidence="1">Uncharacterized protein</fullName>
    </submittedName>
</protein>
<organism evidence="1 2">
    <name type="scientific">Liparis tanakae</name>
    <name type="common">Tanaka's snailfish</name>
    <dbReference type="NCBI Taxonomy" id="230148"/>
    <lineage>
        <taxon>Eukaryota</taxon>
        <taxon>Metazoa</taxon>
        <taxon>Chordata</taxon>
        <taxon>Craniata</taxon>
        <taxon>Vertebrata</taxon>
        <taxon>Euteleostomi</taxon>
        <taxon>Actinopterygii</taxon>
        <taxon>Neopterygii</taxon>
        <taxon>Teleostei</taxon>
        <taxon>Neoteleostei</taxon>
        <taxon>Acanthomorphata</taxon>
        <taxon>Eupercaria</taxon>
        <taxon>Perciformes</taxon>
        <taxon>Cottioidei</taxon>
        <taxon>Cottales</taxon>
        <taxon>Liparidae</taxon>
        <taxon>Liparis</taxon>
    </lineage>
</organism>
<comment type="caution">
    <text evidence="1">The sequence shown here is derived from an EMBL/GenBank/DDBJ whole genome shotgun (WGS) entry which is preliminary data.</text>
</comment>
<reference evidence="1 2" key="1">
    <citation type="submission" date="2019-03" db="EMBL/GenBank/DDBJ databases">
        <title>First draft genome of Liparis tanakae, snailfish: a comprehensive survey of snailfish specific genes.</title>
        <authorList>
            <person name="Kim W."/>
            <person name="Song I."/>
            <person name="Jeong J.-H."/>
            <person name="Kim D."/>
            <person name="Kim S."/>
            <person name="Ryu S."/>
            <person name="Song J.Y."/>
            <person name="Lee S.K."/>
        </authorList>
    </citation>
    <scope>NUCLEOTIDE SEQUENCE [LARGE SCALE GENOMIC DNA]</scope>
    <source>
        <tissue evidence="1">Muscle</tissue>
    </source>
</reference>
<dbReference type="AlphaFoldDB" id="A0A4Z2FLE5"/>
<name>A0A4Z2FLE5_9TELE</name>
<accession>A0A4Z2FLE5</accession>
<evidence type="ECO:0000313" key="2">
    <source>
        <dbReference type="Proteomes" id="UP000314294"/>
    </source>
</evidence>
<dbReference type="EMBL" id="SRLO01001077">
    <property type="protein sequence ID" value="TNN41851.1"/>
    <property type="molecule type" value="Genomic_DNA"/>
</dbReference>
<proteinExistence type="predicted"/>
<gene>
    <name evidence="1" type="ORF">EYF80_047986</name>
</gene>
<sequence length="120" mass="13805">MQADRRDVDAPFTCPYSIRYLTLTDLTLTDLTLTDLTLTDLTLTDLTLTDLSLRGRLHMEQRTLACRLGCCRPPVDVLWSRRHRRGDRIIDVLIQFIKTTAWKEFVLRGVSTNHVRAGFG</sequence>
<evidence type="ECO:0000313" key="1">
    <source>
        <dbReference type="EMBL" id="TNN41851.1"/>
    </source>
</evidence>
<keyword evidence="2" id="KW-1185">Reference proteome</keyword>